<name>A0A317UVN2_9EURO</name>
<keyword evidence="3" id="KW-1185">Reference proteome</keyword>
<gene>
    <name evidence="2" type="ORF">BO70DRAFT_325566</name>
</gene>
<dbReference type="AlphaFoldDB" id="A0A317UVN2"/>
<accession>A0A317UVN2</accession>
<sequence>MSLPTSLPQSLEDNGSRNLRNPGREDQPPVSAKEVFADILHELARTQGFKELVYTNIEPEHGALVCRFLEDCKHVEKSSCRLGYNTCTRTIRVVLMTTKLHDVHQRWVINASGHWLADGLLSEDEYDELSIGVGTTFRDFTGRYIGSVKQPDLYMRAGGTAPPAMIIESGWAESFPLLRADKELWMIGKPLVEMVILLKWTRQARGRVKGDIEVWRRDGRGGLEVEEKAIFPEPSHPNDRIEFTKHQIYKSSATRTQNPTQILSLDLNKLRKMAEEVLVDQGKRPA</sequence>
<evidence type="ECO:0000256" key="1">
    <source>
        <dbReference type="SAM" id="MobiDB-lite"/>
    </source>
</evidence>
<reference evidence="2 3" key="1">
    <citation type="submission" date="2016-12" db="EMBL/GenBank/DDBJ databases">
        <title>The genomes of Aspergillus section Nigri reveals drivers in fungal speciation.</title>
        <authorList>
            <consortium name="DOE Joint Genome Institute"/>
            <person name="Vesth T.C."/>
            <person name="Nybo J."/>
            <person name="Theobald S."/>
            <person name="Brandl J."/>
            <person name="Frisvad J.C."/>
            <person name="Nielsen K.F."/>
            <person name="Lyhne E.K."/>
            <person name="Kogle M.E."/>
            <person name="Kuo A."/>
            <person name="Riley R."/>
            <person name="Clum A."/>
            <person name="Nolan M."/>
            <person name="Lipzen A."/>
            <person name="Salamov A."/>
            <person name="Henrissat B."/>
            <person name="Wiebenga A."/>
            <person name="De Vries R.P."/>
            <person name="Grigoriev I.V."/>
            <person name="Mortensen U.H."/>
            <person name="Andersen M.R."/>
            <person name="Baker S.E."/>
        </authorList>
    </citation>
    <scope>NUCLEOTIDE SEQUENCE [LARGE SCALE GENOMIC DNA]</scope>
    <source>
        <strain evidence="2 3">CBS 117.55</strain>
    </source>
</reference>
<proteinExistence type="predicted"/>
<dbReference type="Proteomes" id="UP000247233">
    <property type="component" value="Unassembled WGS sequence"/>
</dbReference>
<organism evidence="2 3">
    <name type="scientific">Aspergillus heteromorphus CBS 117.55</name>
    <dbReference type="NCBI Taxonomy" id="1448321"/>
    <lineage>
        <taxon>Eukaryota</taxon>
        <taxon>Fungi</taxon>
        <taxon>Dikarya</taxon>
        <taxon>Ascomycota</taxon>
        <taxon>Pezizomycotina</taxon>
        <taxon>Eurotiomycetes</taxon>
        <taxon>Eurotiomycetidae</taxon>
        <taxon>Eurotiales</taxon>
        <taxon>Aspergillaceae</taxon>
        <taxon>Aspergillus</taxon>
        <taxon>Aspergillus subgen. Circumdati</taxon>
    </lineage>
</organism>
<evidence type="ECO:0000313" key="3">
    <source>
        <dbReference type="Proteomes" id="UP000247233"/>
    </source>
</evidence>
<protein>
    <submittedName>
        <fullName evidence="2">Uncharacterized protein</fullName>
    </submittedName>
</protein>
<dbReference type="OrthoDB" id="76567at2759"/>
<dbReference type="GeneID" id="37062883"/>
<evidence type="ECO:0000313" key="2">
    <source>
        <dbReference type="EMBL" id="PWY64070.1"/>
    </source>
</evidence>
<feature type="region of interest" description="Disordered" evidence="1">
    <location>
        <begin position="1"/>
        <end position="30"/>
    </location>
</feature>
<dbReference type="EMBL" id="MSFL01000069">
    <property type="protein sequence ID" value="PWY64070.1"/>
    <property type="molecule type" value="Genomic_DNA"/>
</dbReference>
<dbReference type="RefSeq" id="XP_025394201.1">
    <property type="nucleotide sequence ID" value="XM_025540646.1"/>
</dbReference>
<comment type="caution">
    <text evidence="2">The sequence shown here is derived from an EMBL/GenBank/DDBJ whole genome shotgun (WGS) entry which is preliminary data.</text>
</comment>
<dbReference type="STRING" id="1448321.A0A317UVN2"/>
<dbReference type="VEuPathDB" id="FungiDB:BO70DRAFT_325566"/>
<feature type="compositionally biased region" description="Polar residues" evidence="1">
    <location>
        <begin position="1"/>
        <end position="19"/>
    </location>
</feature>